<evidence type="ECO:0000256" key="1">
    <source>
        <dbReference type="ARBA" id="ARBA00009558"/>
    </source>
</evidence>
<evidence type="ECO:0000256" key="3">
    <source>
        <dbReference type="ARBA" id="ARBA00022679"/>
    </source>
</evidence>
<comment type="similarity">
    <text evidence="1 6">Belongs to the Arg-specific ADP-ribosyltransferase family.</text>
</comment>
<dbReference type="EC" id="2.4.2.31" evidence="6"/>
<gene>
    <name evidence="8" type="ORF">JXQ802_LOCUS32067</name>
    <name evidence="7" type="ORF">PYM288_LOCUS21046</name>
</gene>
<keyword evidence="6" id="KW-0520">NAD</keyword>
<dbReference type="SUPFAM" id="SSF56399">
    <property type="entry name" value="ADP-ribosylation"/>
    <property type="match status" value="1"/>
</dbReference>
<evidence type="ECO:0000256" key="2">
    <source>
        <dbReference type="ARBA" id="ARBA00022676"/>
    </source>
</evidence>
<keyword evidence="2 6" id="KW-0328">Glycosyltransferase</keyword>
<evidence type="ECO:0000313" key="8">
    <source>
        <dbReference type="EMBL" id="CAF1350527.1"/>
    </source>
</evidence>
<evidence type="ECO:0000313" key="7">
    <source>
        <dbReference type="EMBL" id="CAF1127736.1"/>
    </source>
</evidence>
<keyword evidence="9" id="KW-1185">Reference proteome</keyword>
<keyword evidence="3 6" id="KW-0808">Transferase</keyword>
<keyword evidence="6" id="KW-0521">NADP</keyword>
<proteinExistence type="inferred from homology"/>
<evidence type="ECO:0000256" key="5">
    <source>
        <dbReference type="ARBA" id="ARBA00047597"/>
    </source>
</evidence>
<evidence type="ECO:0000256" key="6">
    <source>
        <dbReference type="RuleBase" id="RU361228"/>
    </source>
</evidence>
<comment type="caution">
    <text evidence="8">The sequence shown here is derived from an EMBL/GenBank/DDBJ whole genome shotgun (WGS) entry which is preliminary data.</text>
</comment>
<organism evidence="8 9">
    <name type="scientific">Rotaria sordida</name>
    <dbReference type="NCBI Taxonomy" id="392033"/>
    <lineage>
        <taxon>Eukaryota</taxon>
        <taxon>Metazoa</taxon>
        <taxon>Spiralia</taxon>
        <taxon>Gnathifera</taxon>
        <taxon>Rotifera</taxon>
        <taxon>Eurotatoria</taxon>
        <taxon>Bdelloidea</taxon>
        <taxon>Philodinida</taxon>
        <taxon>Philodinidae</taxon>
        <taxon>Rotaria</taxon>
    </lineage>
</organism>
<dbReference type="PROSITE" id="PS51996">
    <property type="entry name" value="TR_MART"/>
    <property type="match status" value="1"/>
</dbReference>
<keyword evidence="4" id="KW-0548">Nucleotidyltransferase</keyword>
<accession>A0A815HCZ1</accession>
<evidence type="ECO:0000256" key="4">
    <source>
        <dbReference type="ARBA" id="ARBA00022695"/>
    </source>
</evidence>
<comment type="catalytic activity">
    <reaction evidence="5 6">
        <text>L-arginyl-[protein] + NAD(+) = N(omega)-(ADP-D-ribosyl)-L-arginyl-[protein] + nicotinamide + H(+)</text>
        <dbReference type="Rhea" id="RHEA:19149"/>
        <dbReference type="Rhea" id="RHEA-COMP:10532"/>
        <dbReference type="Rhea" id="RHEA-COMP:15087"/>
        <dbReference type="ChEBI" id="CHEBI:15378"/>
        <dbReference type="ChEBI" id="CHEBI:17154"/>
        <dbReference type="ChEBI" id="CHEBI:29965"/>
        <dbReference type="ChEBI" id="CHEBI:57540"/>
        <dbReference type="ChEBI" id="CHEBI:142554"/>
        <dbReference type="EC" id="2.4.2.31"/>
    </reaction>
</comment>
<dbReference type="EMBL" id="CAJNOH010000807">
    <property type="protein sequence ID" value="CAF1127736.1"/>
    <property type="molecule type" value="Genomic_DNA"/>
</dbReference>
<dbReference type="Pfam" id="PF01129">
    <property type="entry name" value="ART"/>
    <property type="match status" value="1"/>
</dbReference>
<protein>
    <recommendedName>
        <fullName evidence="6">NAD(P)(+)--arginine ADP-ribosyltransferase</fullName>
        <ecNumber evidence="6">2.4.2.31</ecNumber>
    </recommendedName>
    <alternativeName>
        <fullName evidence="6">Mono(ADP-ribosyl)transferase</fullName>
    </alternativeName>
</protein>
<feature type="non-terminal residue" evidence="8">
    <location>
        <position position="1"/>
    </location>
</feature>
<dbReference type="GO" id="GO:0106274">
    <property type="term" value="F:NAD+-protein-arginine ADP-ribosyltransferase activity"/>
    <property type="evidence" value="ECO:0007669"/>
    <property type="project" value="UniProtKB-EC"/>
</dbReference>
<dbReference type="Proteomes" id="UP000663854">
    <property type="component" value="Unassembled WGS sequence"/>
</dbReference>
<dbReference type="AlphaFoldDB" id="A0A815HCZ1"/>
<sequence>MALEDENLESFSLVWLDEKGKDESNIEEQLRQCINHLKIFDDANNCELYIRSVHEGDGIVWVVNNHLGQMMVPCLHQLQQISSIYIFDTNNKIETEWTKKYPKVKGVINELSVLLKLIQMDHTRRGAKKIEEQLVLNVFNTSSSDEQSTTGLNGQFIHSQLLINCLLRMKAASTDKDEMISLSKKQYKDNKNELSIVHEFEENYSADRAIWWYTRESFLYRQLNKALRVQNIDLLFIFRFFIRDIQEQLEKHQCSSSIHVFRGQLMLNEELKLLKDSIGQLISMNSFLSTSTDRQLALSFLYSSTVVDNMQRILFGIDADPRLEGIRPFANITNLSYFP</sequence>
<dbReference type="GO" id="GO:0016779">
    <property type="term" value="F:nucleotidyltransferase activity"/>
    <property type="evidence" value="ECO:0007669"/>
    <property type="project" value="UniProtKB-KW"/>
</dbReference>
<evidence type="ECO:0000313" key="9">
    <source>
        <dbReference type="Proteomes" id="UP000663870"/>
    </source>
</evidence>
<dbReference type="EMBL" id="CAJNOL010001393">
    <property type="protein sequence ID" value="CAF1350527.1"/>
    <property type="molecule type" value="Genomic_DNA"/>
</dbReference>
<dbReference type="InterPro" id="IPR000768">
    <property type="entry name" value="ART"/>
</dbReference>
<dbReference type="Gene3D" id="3.90.176.10">
    <property type="entry name" value="Toxin ADP-ribosyltransferase, Chain A, domain 1"/>
    <property type="match status" value="1"/>
</dbReference>
<reference evidence="8" key="1">
    <citation type="submission" date="2021-02" db="EMBL/GenBank/DDBJ databases">
        <authorList>
            <person name="Nowell W R."/>
        </authorList>
    </citation>
    <scope>NUCLEOTIDE SEQUENCE</scope>
</reference>
<name>A0A815HCZ1_9BILA</name>
<dbReference type="Proteomes" id="UP000663870">
    <property type="component" value="Unassembled WGS sequence"/>
</dbReference>